<dbReference type="Gene3D" id="1.10.3720.10">
    <property type="entry name" value="MetI-like"/>
    <property type="match status" value="1"/>
</dbReference>
<organism evidence="9 10">
    <name type="scientific">Mesotoga infera</name>
    <dbReference type="NCBI Taxonomy" id="1236046"/>
    <lineage>
        <taxon>Bacteria</taxon>
        <taxon>Thermotogati</taxon>
        <taxon>Thermotogota</taxon>
        <taxon>Thermotogae</taxon>
        <taxon>Kosmotogales</taxon>
        <taxon>Kosmotogaceae</taxon>
        <taxon>Mesotoga</taxon>
    </lineage>
</organism>
<keyword evidence="5 7" id="KW-1133">Transmembrane helix</keyword>
<dbReference type="CDD" id="cd06261">
    <property type="entry name" value="TM_PBP2"/>
    <property type="match status" value="1"/>
</dbReference>
<dbReference type="InterPro" id="IPR000515">
    <property type="entry name" value="MetI-like"/>
</dbReference>
<protein>
    <submittedName>
        <fullName evidence="9">Permease component of ABC-type sugar transporter</fullName>
    </submittedName>
</protein>
<name>A0A7Z7PS61_9BACT</name>
<accession>A0A7Z7PS61</accession>
<comment type="subcellular location">
    <subcellularLocation>
        <location evidence="1 7">Cell membrane</location>
        <topology evidence="1 7">Multi-pass membrane protein</topology>
    </subcellularLocation>
</comment>
<dbReference type="EMBL" id="LS974202">
    <property type="protein sequence ID" value="SSC14159.1"/>
    <property type="molecule type" value="Genomic_DNA"/>
</dbReference>
<feature type="transmembrane region" description="Helical" evidence="7">
    <location>
        <begin position="275"/>
        <end position="294"/>
    </location>
</feature>
<proteinExistence type="inferred from homology"/>
<keyword evidence="6 7" id="KW-0472">Membrane</keyword>
<evidence type="ECO:0000259" key="8">
    <source>
        <dbReference type="PROSITE" id="PS50928"/>
    </source>
</evidence>
<evidence type="ECO:0000256" key="3">
    <source>
        <dbReference type="ARBA" id="ARBA00022475"/>
    </source>
</evidence>
<dbReference type="GO" id="GO:0055085">
    <property type="term" value="P:transmembrane transport"/>
    <property type="evidence" value="ECO:0007669"/>
    <property type="project" value="InterPro"/>
</dbReference>
<feature type="transmembrane region" description="Helical" evidence="7">
    <location>
        <begin position="163"/>
        <end position="185"/>
    </location>
</feature>
<keyword evidence="9" id="KW-0762">Sugar transport</keyword>
<dbReference type="InterPro" id="IPR051393">
    <property type="entry name" value="ABC_transporter_permease"/>
</dbReference>
<evidence type="ECO:0000256" key="2">
    <source>
        <dbReference type="ARBA" id="ARBA00022448"/>
    </source>
</evidence>
<evidence type="ECO:0000313" key="10">
    <source>
        <dbReference type="Proteomes" id="UP000250796"/>
    </source>
</evidence>
<keyword evidence="10" id="KW-1185">Reference proteome</keyword>
<keyword evidence="2 7" id="KW-0813">Transport</keyword>
<keyword evidence="3" id="KW-1003">Cell membrane</keyword>
<keyword evidence="4 7" id="KW-0812">Transmembrane</keyword>
<sequence>MRQSQSKSCKRFRREVVSWLFLLPHLVFFVLFVAVPLVFGMVISFFNWSLLNDNVFVGASNYIRTWNDSRFWPVVQNTVIFAIVSVPLTIIVAILFAHILNKKRFGQLWLLIAFVSPAFFGSVGILSSWKWIFASFPSGLANYYLNKAGFINAAVSWFGSTGVAWGVIILVTIWWIVGFSILLYMGALQRIPPEQYESAKLDGAGPWKRFLYITLPWIRSVLFFDVVRQVILAFGLFDQAYILSAGGPAGTTRTMVYYLYLVGFERQDFGRAASISWYIFAIVLIFAIIQLVLVTKSIRSTEG</sequence>
<evidence type="ECO:0000256" key="4">
    <source>
        <dbReference type="ARBA" id="ARBA00022692"/>
    </source>
</evidence>
<dbReference type="GO" id="GO:0005886">
    <property type="term" value="C:plasma membrane"/>
    <property type="evidence" value="ECO:0007669"/>
    <property type="project" value="UniProtKB-SubCell"/>
</dbReference>
<feature type="transmembrane region" description="Helical" evidence="7">
    <location>
        <begin position="108"/>
        <end position="129"/>
    </location>
</feature>
<gene>
    <name evidence="9" type="ORF">MESINF_2719</name>
</gene>
<evidence type="ECO:0000256" key="5">
    <source>
        <dbReference type="ARBA" id="ARBA00022989"/>
    </source>
</evidence>
<dbReference type="SUPFAM" id="SSF161098">
    <property type="entry name" value="MetI-like"/>
    <property type="match status" value="1"/>
</dbReference>
<comment type="similarity">
    <text evidence="7">Belongs to the binding-protein-dependent transport system permease family.</text>
</comment>
<reference evidence="9 10" key="1">
    <citation type="submission" date="2017-01" db="EMBL/GenBank/DDBJ databases">
        <authorList>
            <person name="Erauso G."/>
        </authorList>
    </citation>
    <scope>NUCLEOTIDE SEQUENCE [LARGE SCALE GENOMIC DNA]</scope>
    <source>
        <strain evidence="9">MESINF1</strain>
    </source>
</reference>
<evidence type="ECO:0000256" key="7">
    <source>
        <dbReference type="RuleBase" id="RU363032"/>
    </source>
</evidence>
<feature type="domain" description="ABC transmembrane type-1" evidence="8">
    <location>
        <begin position="75"/>
        <end position="290"/>
    </location>
</feature>
<dbReference type="InterPro" id="IPR035906">
    <property type="entry name" value="MetI-like_sf"/>
</dbReference>
<dbReference type="RefSeq" id="WP_169700513.1">
    <property type="nucleotide sequence ID" value="NZ_LS974202.1"/>
</dbReference>
<evidence type="ECO:0000313" key="9">
    <source>
        <dbReference type="EMBL" id="SSC14159.1"/>
    </source>
</evidence>
<dbReference type="PANTHER" id="PTHR30193:SF37">
    <property type="entry name" value="INNER MEMBRANE ABC TRANSPORTER PERMEASE PROTEIN YCJO"/>
    <property type="match status" value="1"/>
</dbReference>
<evidence type="ECO:0000256" key="6">
    <source>
        <dbReference type="ARBA" id="ARBA00023136"/>
    </source>
</evidence>
<dbReference type="PANTHER" id="PTHR30193">
    <property type="entry name" value="ABC TRANSPORTER PERMEASE PROTEIN"/>
    <property type="match status" value="1"/>
</dbReference>
<dbReference type="PROSITE" id="PS50928">
    <property type="entry name" value="ABC_TM1"/>
    <property type="match status" value="1"/>
</dbReference>
<feature type="transmembrane region" description="Helical" evidence="7">
    <location>
        <begin position="74"/>
        <end position="96"/>
    </location>
</feature>
<dbReference type="AlphaFoldDB" id="A0A7Z7PS61"/>
<dbReference type="KEGG" id="minf:MESINF_2719"/>
<feature type="transmembrane region" description="Helical" evidence="7">
    <location>
        <begin position="21"/>
        <end position="46"/>
    </location>
</feature>
<dbReference type="Pfam" id="PF00528">
    <property type="entry name" value="BPD_transp_1"/>
    <property type="match status" value="1"/>
</dbReference>
<dbReference type="Proteomes" id="UP000250796">
    <property type="component" value="Chromosome MESINF"/>
</dbReference>
<evidence type="ECO:0000256" key="1">
    <source>
        <dbReference type="ARBA" id="ARBA00004651"/>
    </source>
</evidence>